<keyword evidence="7" id="KW-1185">Reference proteome</keyword>
<dbReference type="GO" id="GO:0005576">
    <property type="term" value="C:extracellular region"/>
    <property type="evidence" value="ECO:0007669"/>
    <property type="project" value="UniProtKB-ARBA"/>
</dbReference>
<dbReference type="InterPro" id="IPR036179">
    <property type="entry name" value="Ig-like_dom_sf"/>
</dbReference>
<reference evidence="6" key="2">
    <citation type="submission" date="2025-09" db="UniProtKB">
        <authorList>
            <consortium name="Ensembl"/>
        </authorList>
    </citation>
    <scope>IDENTIFICATION</scope>
</reference>
<dbReference type="Proteomes" id="UP000694549">
    <property type="component" value="Unplaced"/>
</dbReference>
<accession>A0A8B9UBR0</accession>
<dbReference type="SUPFAM" id="SSF48726">
    <property type="entry name" value="Immunoglobulin"/>
    <property type="match status" value="1"/>
</dbReference>
<evidence type="ECO:0000256" key="2">
    <source>
        <dbReference type="ARBA" id="ARBA00023130"/>
    </source>
</evidence>
<dbReference type="InterPro" id="IPR007110">
    <property type="entry name" value="Ig-like_dom"/>
</dbReference>
<dbReference type="InterPro" id="IPR050199">
    <property type="entry name" value="IgHV"/>
</dbReference>
<feature type="domain" description="Ig-like" evidence="5">
    <location>
        <begin position="7"/>
        <end position="132"/>
    </location>
</feature>
<dbReference type="InterPro" id="IPR013106">
    <property type="entry name" value="Ig_V-set"/>
</dbReference>
<reference evidence="6" key="1">
    <citation type="submission" date="2025-08" db="UniProtKB">
        <authorList>
            <consortium name="Ensembl"/>
        </authorList>
    </citation>
    <scope>IDENTIFICATION</scope>
</reference>
<dbReference type="InterPro" id="IPR013783">
    <property type="entry name" value="Ig-like_fold"/>
</dbReference>
<dbReference type="PROSITE" id="PS50835">
    <property type="entry name" value="IG_LIKE"/>
    <property type="match status" value="1"/>
</dbReference>
<name>A0A8B9UBR0_9AVES</name>
<proteinExistence type="predicted"/>
<evidence type="ECO:0000256" key="4">
    <source>
        <dbReference type="SAM" id="SignalP"/>
    </source>
</evidence>
<dbReference type="Ensembl" id="ENSAZOT00000006290.1">
    <property type="protein sequence ID" value="ENSAZOP00000005879.1"/>
    <property type="gene ID" value="ENSAZOG00000003794.1"/>
</dbReference>
<keyword evidence="1" id="KW-0391">Immunity</keyword>
<dbReference type="GO" id="GO:0019814">
    <property type="term" value="C:immunoglobulin complex"/>
    <property type="evidence" value="ECO:0007669"/>
    <property type="project" value="UniProtKB-KW"/>
</dbReference>
<dbReference type="GO" id="GO:0002250">
    <property type="term" value="P:adaptive immune response"/>
    <property type="evidence" value="ECO:0007669"/>
    <property type="project" value="UniProtKB-KW"/>
</dbReference>
<keyword evidence="2" id="KW-1064">Adaptive immunity</keyword>
<organism evidence="6 7">
    <name type="scientific">Anas zonorhyncha</name>
    <name type="common">Eastern spot-billed duck</name>
    <dbReference type="NCBI Taxonomy" id="75864"/>
    <lineage>
        <taxon>Eukaryota</taxon>
        <taxon>Metazoa</taxon>
        <taxon>Chordata</taxon>
        <taxon>Craniata</taxon>
        <taxon>Vertebrata</taxon>
        <taxon>Euteleostomi</taxon>
        <taxon>Archelosauria</taxon>
        <taxon>Archosauria</taxon>
        <taxon>Dinosauria</taxon>
        <taxon>Saurischia</taxon>
        <taxon>Theropoda</taxon>
        <taxon>Coelurosauria</taxon>
        <taxon>Aves</taxon>
        <taxon>Neognathae</taxon>
        <taxon>Galloanserae</taxon>
        <taxon>Anseriformes</taxon>
        <taxon>Anatidae</taxon>
        <taxon>Anatinae</taxon>
        <taxon>Anas</taxon>
    </lineage>
</organism>
<feature type="signal peptide" evidence="4">
    <location>
        <begin position="1"/>
        <end position="23"/>
    </location>
</feature>
<dbReference type="Pfam" id="PF07686">
    <property type="entry name" value="V-set"/>
    <property type="match status" value="1"/>
</dbReference>
<evidence type="ECO:0000259" key="5">
    <source>
        <dbReference type="PROSITE" id="PS50835"/>
    </source>
</evidence>
<dbReference type="AlphaFoldDB" id="A0A8B9UBR0"/>
<evidence type="ECO:0000313" key="7">
    <source>
        <dbReference type="Proteomes" id="UP000694549"/>
    </source>
</evidence>
<sequence>MAGGLGPRLLALALALGPAGVWAQWRLVESGGGVQAPGNTVHLSCRGSGFTFSSFAIRWYRQAPDGCLEGVSYISSRSGSTKQYGAAVHGRAAASRNNSQAKSSLSLQHLHVGDSGRYFCAVRTGTGNTAGL</sequence>
<evidence type="ECO:0000256" key="1">
    <source>
        <dbReference type="ARBA" id="ARBA00022859"/>
    </source>
</evidence>
<evidence type="ECO:0000256" key="3">
    <source>
        <dbReference type="ARBA" id="ARBA00043265"/>
    </source>
</evidence>
<dbReference type="SMART" id="SM00406">
    <property type="entry name" value="IGv"/>
    <property type="match status" value="1"/>
</dbReference>
<keyword evidence="4" id="KW-0732">Signal</keyword>
<keyword evidence="3" id="KW-1280">Immunoglobulin</keyword>
<protein>
    <recommendedName>
        <fullName evidence="5">Ig-like domain-containing protein</fullName>
    </recommendedName>
</protein>
<feature type="chain" id="PRO_5034717578" description="Ig-like domain-containing protein" evidence="4">
    <location>
        <begin position="24"/>
        <end position="132"/>
    </location>
</feature>
<dbReference type="Gene3D" id="2.60.40.10">
    <property type="entry name" value="Immunoglobulins"/>
    <property type="match status" value="1"/>
</dbReference>
<evidence type="ECO:0000313" key="6">
    <source>
        <dbReference type="Ensembl" id="ENSAZOP00000005879.1"/>
    </source>
</evidence>
<dbReference type="PANTHER" id="PTHR23266">
    <property type="entry name" value="IMMUNOGLOBULIN HEAVY CHAIN"/>
    <property type="match status" value="1"/>
</dbReference>